<dbReference type="InterPro" id="IPR000315">
    <property type="entry name" value="Znf_B-box"/>
</dbReference>
<feature type="domain" description="RING-type" evidence="7">
    <location>
        <begin position="147"/>
        <end position="190"/>
    </location>
</feature>
<dbReference type="PANTHER" id="PTHR25462">
    <property type="entry name" value="BONUS, ISOFORM C-RELATED"/>
    <property type="match status" value="1"/>
</dbReference>
<proteinExistence type="predicted"/>
<dbReference type="Gene3D" id="2.120.10.30">
    <property type="entry name" value="TolB, C-terminal domain"/>
    <property type="match status" value="1"/>
</dbReference>
<dbReference type="EMBL" id="NEDP02001046">
    <property type="protein sequence ID" value="OWF54442.1"/>
    <property type="molecule type" value="Genomic_DNA"/>
</dbReference>
<evidence type="ECO:0000256" key="2">
    <source>
        <dbReference type="ARBA" id="ARBA00022771"/>
    </source>
</evidence>
<dbReference type="PROSITE" id="PS50119">
    <property type="entry name" value="ZF_BBOX"/>
    <property type="match status" value="1"/>
</dbReference>
<protein>
    <submittedName>
        <fullName evidence="9">E3 ubiquitin-protein ligase TRIM56</fullName>
    </submittedName>
</protein>
<evidence type="ECO:0000259" key="7">
    <source>
        <dbReference type="PROSITE" id="PS50089"/>
    </source>
</evidence>
<dbReference type="SUPFAM" id="SSF101898">
    <property type="entry name" value="NHL repeat"/>
    <property type="match status" value="1"/>
</dbReference>
<evidence type="ECO:0000259" key="8">
    <source>
        <dbReference type="PROSITE" id="PS50119"/>
    </source>
</evidence>
<dbReference type="InterPro" id="IPR017907">
    <property type="entry name" value="Znf_RING_CS"/>
</dbReference>
<evidence type="ECO:0000256" key="5">
    <source>
        <dbReference type="SAM" id="Coils"/>
    </source>
</evidence>
<keyword evidence="3" id="KW-0862">Zinc</keyword>
<dbReference type="GO" id="GO:0008270">
    <property type="term" value="F:zinc ion binding"/>
    <property type="evidence" value="ECO:0007669"/>
    <property type="project" value="UniProtKB-KW"/>
</dbReference>
<dbReference type="InterPro" id="IPR001841">
    <property type="entry name" value="Znf_RING"/>
</dbReference>
<feature type="domain" description="B box-type" evidence="8">
    <location>
        <begin position="282"/>
        <end position="323"/>
    </location>
</feature>
<dbReference type="InterPro" id="IPR047153">
    <property type="entry name" value="TRIM45/56/19-like"/>
</dbReference>
<dbReference type="AlphaFoldDB" id="A0A210R0F8"/>
<organism evidence="9 10">
    <name type="scientific">Mizuhopecten yessoensis</name>
    <name type="common">Japanese scallop</name>
    <name type="synonym">Patinopecten yessoensis</name>
    <dbReference type="NCBI Taxonomy" id="6573"/>
    <lineage>
        <taxon>Eukaryota</taxon>
        <taxon>Metazoa</taxon>
        <taxon>Spiralia</taxon>
        <taxon>Lophotrochozoa</taxon>
        <taxon>Mollusca</taxon>
        <taxon>Bivalvia</taxon>
        <taxon>Autobranchia</taxon>
        <taxon>Pteriomorphia</taxon>
        <taxon>Pectinida</taxon>
        <taxon>Pectinoidea</taxon>
        <taxon>Pectinidae</taxon>
        <taxon>Mizuhopecten</taxon>
    </lineage>
</organism>
<feature type="compositionally biased region" description="Basic and acidic residues" evidence="6">
    <location>
        <begin position="633"/>
        <end position="645"/>
    </location>
</feature>
<feature type="compositionally biased region" description="Acidic residues" evidence="6">
    <location>
        <begin position="49"/>
        <end position="67"/>
    </location>
</feature>
<dbReference type="CDD" id="cd19756">
    <property type="entry name" value="Bbox2"/>
    <property type="match status" value="1"/>
</dbReference>
<feature type="compositionally biased region" description="Basic and acidic residues" evidence="6">
    <location>
        <begin position="607"/>
        <end position="620"/>
    </location>
</feature>
<dbReference type="Pfam" id="PF00097">
    <property type="entry name" value="zf-C3HC4"/>
    <property type="match status" value="1"/>
</dbReference>
<feature type="region of interest" description="Disordered" evidence="6">
    <location>
        <begin position="104"/>
        <end position="135"/>
    </location>
</feature>
<comment type="caution">
    <text evidence="9">The sequence shown here is derived from an EMBL/GenBank/DDBJ whole genome shotgun (WGS) entry which is preliminary data.</text>
</comment>
<keyword evidence="1" id="KW-0479">Metal-binding</keyword>
<dbReference type="OrthoDB" id="6156957at2759"/>
<dbReference type="Gene3D" id="3.30.160.60">
    <property type="entry name" value="Classic Zinc Finger"/>
    <property type="match status" value="1"/>
</dbReference>
<dbReference type="InterPro" id="IPR011042">
    <property type="entry name" value="6-blade_b-propeller_TolB-like"/>
</dbReference>
<name>A0A210R0F8_MIZYE</name>
<feature type="region of interest" description="Disordered" evidence="6">
    <location>
        <begin position="575"/>
        <end position="666"/>
    </location>
</feature>
<accession>A0A210R0F8</accession>
<reference evidence="9 10" key="1">
    <citation type="journal article" date="2017" name="Nat. Ecol. Evol.">
        <title>Scallop genome provides insights into evolution of bilaterian karyotype and development.</title>
        <authorList>
            <person name="Wang S."/>
            <person name="Zhang J."/>
            <person name="Jiao W."/>
            <person name="Li J."/>
            <person name="Xun X."/>
            <person name="Sun Y."/>
            <person name="Guo X."/>
            <person name="Huan P."/>
            <person name="Dong B."/>
            <person name="Zhang L."/>
            <person name="Hu X."/>
            <person name="Sun X."/>
            <person name="Wang J."/>
            <person name="Zhao C."/>
            <person name="Wang Y."/>
            <person name="Wang D."/>
            <person name="Huang X."/>
            <person name="Wang R."/>
            <person name="Lv J."/>
            <person name="Li Y."/>
            <person name="Zhang Z."/>
            <person name="Liu B."/>
            <person name="Lu W."/>
            <person name="Hui Y."/>
            <person name="Liang J."/>
            <person name="Zhou Z."/>
            <person name="Hou R."/>
            <person name="Li X."/>
            <person name="Liu Y."/>
            <person name="Li H."/>
            <person name="Ning X."/>
            <person name="Lin Y."/>
            <person name="Zhao L."/>
            <person name="Xing Q."/>
            <person name="Dou J."/>
            <person name="Li Y."/>
            <person name="Mao J."/>
            <person name="Guo H."/>
            <person name="Dou H."/>
            <person name="Li T."/>
            <person name="Mu C."/>
            <person name="Jiang W."/>
            <person name="Fu Q."/>
            <person name="Fu X."/>
            <person name="Miao Y."/>
            <person name="Liu J."/>
            <person name="Yu Q."/>
            <person name="Li R."/>
            <person name="Liao H."/>
            <person name="Li X."/>
            <person name="Kong Y."/>
            <person name="Jiang Z."/>
            <person name="Chourrout D."/>
            <person name="Li R."/>
            <person name="Bao Z."/>
        </authorList>
    </citation>
    <scope>NUCLEOTIDE SEQUENCE [LARGE SCALE GENOMIC DNA]</scope>
    <source>
        <strain evidence="9 10">PY_sf001</strain>
    </source>
</reference>
<dbReference type="Proteomes" id="UP000242188">
    <property type="component" value="Unassembled WGS sequence"/>
</dbReference>
<evidence type="ECO:0000313" key="10">
    <source>
        <dbReference type="Proteomes" id="UP000242188"/>
    </source>
</evidence>
<evidence type="ECO:0000256" key="4">
    <source>
        <dbReference type="PROSITE-ProRule" id="PRU00024"/>
    </source>
</evidence>
<dbReference type="SMART" id="SM00184">
    <property type="entry name" value="RING"/>
    <property type="match status" value="2"/>
</dbReference>
<sequence length="964" mass="108428">MDPISSDLGVTAGEGTELLPEPLNMDQDGLQAHGDPGSETTLSPHSFGDENDKENEDDKMEGDDSDGSQELSGTDSSAEEDVKGDTSEEGKLFGAVLNLEAGPDSATCSKEELKKKKRKRKTEDGEEPKEQSGLKGPFEGLDVFRLCRICGGNFRNPKLLNCLHTYCTDCIQTLVQCKEEKTFLKCPVCKVEETYEEAPTLPIHHLSKRLAEGKAMAKDTQQCSICALNALFLPAVKICFECKDFLCEGCADKHKFSRFTIDHKITDLDEESWQESLEKVHIESMMCPEHDKEEVRFFCEDCYNLVCRDCVILKHSDHKVLPVNQAVSSRKREFEFRMLGMTQRLKYTERELNSNDDALANLQRLQEKEIAKVKAEVAELKQRLDKEEELAIAAITKKVIGTMKSGKKRKRNAQKLVDRIQEVNSHCLKFLQQSTDEEFLDNQNLFMAAMTTTLNSTVLPEPLSWSKLPFTQTSKIFRLAQTEPLFIVNDRKTIFNLVEDMPTQCFMAQWLAKKVDVSRGLDYAQSVQNKVKAKQRAENKHIKKEEAREMAEALRIINAPSKVQNTIDQRALKVKKVQNSTVPTPGGEDSQQDEEGKKKKKPRNRNKNKDGTTLDADQKLSDPAQKPNAGQEQKPKIKVEPEQGNKKQQHAAMARSLKQKMGGQGHPSQFVSFKFSSQMPNFNAGMNGATAGPLRIPTLTPLWRIDLYLRSDKFQPNITATLCIGLEKVAVADSSNNKIKMFATSGEFLEEHPAFQPVSLAYCAGKLIWCSENTLGFLDLGNKERGEVTFDLDAVPHPLSTGSITQLLIGNGQNLCEYNWSKKEKYWAQTNKILPKHSNKKRFKSNIMSLTNSAGSQTIVYSDWQQSSVVFMDSSGIISNIYREADKQNGFLPTGLFYDRTANTVFVLDHQGNRLVLLNSEAKYVQEWSTLPAIQKPLSVTGNRSGQLFITGSDQFLHVYKFAY</sequence>
<keyword evidence="2 4" id="KW-0863">Zinc-finger</keyword>
<feature type="region of interest" description="Disordered" evidence="6">
    <location>
        <begin position="1"/>
        <end position="88"/>
    </location>
</feature>
<dbReference type="PROSITE" id="PS50089">
    <property type="entry name" value="ZF_RING_2"/>
    <property type="match status" value="1"/>
</dbReference>
<dbReference type="SMART" id="SM00336">
    <property type="entry name" value="BBOX"/>
    <property type="match status" value="2"/>
</dbReference>
<dbReference type="Pfam" id="PF00643">
    <property type="entry name" value="zf-B_box"/>
    <property type="match status" value="1"/>
</dbReference>
<dbReference type="PROSITE" id="PS00518">
    <property type="entry name" value="ZF_RING_1"/>
    <property type="match status" value="1"/>
</dbReference>
<evidence type="ECO:0000313" key="9">
    <source>
        <dbReference type="EMBL" id="OWF54442.1"/>
    </source>
</evidence>
<evidence type="ECO:0000256" key="3">
    <source>
        <dbReference type="ARBA" id="ARBA00022833"/>
    </source>
</evidence>
<dbReference type="InterPro" id="IPR018957">
    <property type="entry name" value="Znf_C3HC4_RING-type"/>
</dbReference>
<evidence type="ECO:0000256" key="6">
    <source>
        <dbReference type="SAM" id="MobiDB-lite"/>
    </source>
</evidence>
<keyword evidence="5" id="KW-0175">Coiled coil</keyword>
<dbReference type="InterPro" id="IPR013083">
    <property type="entry name" value="Znf_RING/FYVE/PHD"/>
</dbReference>
<dbReference type="PANTHER" id="PTHR25462:SF296">
    <property type="entry name" value="MEIOTIC P26, ISOFORM F"/>
    <property type="match status" value="1"/>
</dbReference>
<keyword evidence="10" id="KW-1185">Reference proteome</keyword>
<dbReference type="SUPFAM" id="SSF57850">
    <property type="entry name" value="RING/U-box"/>
    <property type="match status" value="1"/>
</dbReference>
<feature type="coiled-coil region" evidence="5">
    <location>
        <begin position="348"/>
        <end position="397"/>
    </location>
</feature>
<evidence type="ECO:0000256" key="1">
    <source>
        <dbReference type="ARBA" id="ARBA00022723"/>
    </source>
</evidence>
<gene>
    <name evidence="9" type="ORF">KP79_PYT08655</name>
</gene>
<dbReference type="Gene3D" id="3.30.40.10">
    <property type="entry name" value="Zinc/RING finger domain, C3HC4 (zinc finger)"/>
    <property type="match status" value="1"/>
</dbReference>
<dbReference type="SUPFAM" id="SSF57845">
    <property type="entry name" value="B-box zinc-binding domain"/>
    <property type="match status" value="1"/>
</dbReference>